<feature type="domain" description="ABM" evidence="1">
    <location>
        <begin position="1"/>
        <end position="87"/>
    </location>
</feature>
<accession>A0A7W6CE31</accession>
<protein>
    <submittedName>
        <fullName evidence="2">Heme-degrading monooxygenase HmoA</fullName>
    </submittedName>
</protein>
<dbReference type="SUPFAM" id="SSF54909">
    <property type="entry name" value="Dimeric alpha+beta barrel"/>
    <property type="match status" value="1"/>
</dbReference>
<dbReference type="PANTHER" id="PTHR37811">
    <property type="entry name" value="BLL5343 PROTEIN"/>
    <property type="match status" value="1"/>
</dbReference>
<evidence type="ECO:0000259" key="1">
    <source>
        <dbReference type="PROSITE" id="PS51725"/>
    </source>
</evidence>
<proteinExistence type="predicted"/>
<dbReference type="GO" id="GO:0004497">
    <property type="term" value="F:monooxygenase activity"/>
    <property type="evidence" value="ECO:0007669"/>
    <property type="project" value="UniProtKB-KW"/>
</dbReference>
<evidence type="ECO:0000313" key="3">
    <source>
        <dbReference type="Proteomes" id="UP000548867"/>
    </source>
</evidence>
<dbReference type="RefSeq" id="WP_343059049.1">
    <property type="nucleotide sequence ID" value="NZ_JACIDX010000006.1"/>
</dbReference>
<dbReference type="Pfam" id="PF03992">
    <property type="entry name" value="ABM"/>
    <property type="match status" value="1"/>
</dbReference>
<name>A0A7W6CE31_9SPHN</name>
<dbReference type="InterPro" id="IPR011008">
    <property type="entry name" value="Dimeric_a/b-barrel"/>
</dbReference>
<dbReference type="AlphaFoldDB" id="A0A7W6CE31"/>
<dbReference type="InterPro" id="IPR052936">
    <property type="entry name" value="Jasmonate_Hydroxylase-like"/>
</dbReference>
<keyword evidence="2" id="KW-0560">Oxidoreductase</keyword>
<dbReference type="Gene3D" id="3.30.70.100">
    <property type="match status" value="1"/>
</dbReference>
<reference evidence="2 3" key="1">
    <citation type="submission" date="2020-08" db="EMBL/GenBank/DDBJ databases">
        <title>Genomic Encyclopedia of Type Strains, Phase IV (KMG-IV): sequencing the most valuable type-strain genomes for metagenomic binning, comparative biology and taxonomic classification.</title>
        <authorList>
            <person name="Goeker M."/>
        </authorList>
    </citation>
    <scope>NUCLEOTIDE SEQUENCE [LARGE SCALE GENOMIC DNA]</scope>
    <source>
        <strain evidence="2 3">DSM 27057</strain>
    </source>
</reference>
<evidence type="ECO:0000313" key="2">
    <source>
        <dbReference type="EMBL" id="MBB3954841.1"/>
    </source>
</evidence>
<dbReference type="Proteomes" id="UP000548867">
    <property type="component" value="Unassembled WGS sequence"/>
</dbReference>
<dbReference type="PANTHER" id="PTHR37811:SF2">
    <property type="entry name" value="ABM DOMAIN-CONTAINING PROTEIN"/>
    <property type="match status" value="1"/>
</dbReference>
<dbReference type="PROSITE" id="PS51725">
    <property type="entry name" value="ABM"/>
    <property type="match status" value="1"/>
</dbReference>
<keyword evidence="3" id="KW-1185">Reference proteome</keyword>
<organism evidence="2 3">
    <name type="scientific">Novosphingobium sediminicola</name>
    <dbReference type="NCBI Taxonomy" id="563162"/>
    <lineage>
        <taxon>Bacteria</taxon>
        <taxon>Pseudomonadati</taxon>
        <taxon>Pseudomonadota</taxon>
        <taxon>Alphaproteobacteria</taxon>
        <taxon>Sphingomonadales</taxon>
        <taxon>Sphingomonadaceae</taxon>
        <taxon>Novosphingobium</taxon>
    </lineage>
</organism>
<dbReference type="EMBL" id="JACIDX010000006">
    <property type="protein sequence ID" value="MBB3954841.1"/>
    <property type="molecule type" value="Genomic_DNA"/>
</dbReference>
<dbReference type="InterPro" id="IPR007138">
    <property type="entry name" value="ABM_dom"/>
</dbReference>
<sequence length="97" mass="11154">MNVFRSRKRADYDAAAYAADAARMDELARAQPGFLDYKSFAAPDGETVTISVWESVEAARAWARHPEHREAQARGREKYYEQFTMYACDDARVRVFP</sequence>
<keyword evidence="2" id="KW-0503">Monooxygenase</keyword>
<gene>
    <name evidence="2" type="ORF">GGR38_001790</name>
</gene>
<comment type="caution">
    <text evidence="2">The sequence shown here is derived from an EMBL/GenBank/DDBJ whole genome shotgun (WGS) entry which is preliminary data.</text>
</comment>